<dbReference type="PANTHER" id="PTHR38813">
    <property type="match status" value="1"/>
</dbReference>
<accession>A0A7C5JXY3</accession>
<dbReference type="InterPro" id="IPR035093">
    <property type="entry name" value="RelE/ParE_toxin_dom_sf"/>
</dbReference>
<protein>
    <submittedName>
        <fullName evidence="2">Type II toxin-antitoxin system RelE/ParE family toxin</fullName>
    </submittedName>
</protein>
<keyword evidence="1" id="KW-1277">Toxin-antitoxin system</keyword>
<dbReference type="PANTHER" id="PTHR38813:SF1">
    <property type="entry name" value="TOXIN RELE1-RELATED"/>
    <property type="match status" value="1"/>
</dbReference>
<dbReference type="InterPro" id="IPR007712">
    <property type="entry name" value="RelE/ParE_toxin"/>
</dbReference>
<dbReference type="Proteomes" id="UP000886217">
    <property type="component" value="Unassembled WGS sequence"/>
</dbReference>
<dbReference type="InterPro" id="IPR052747">
    <property type="entry name" value="TA_system_RelE_toxin"/>
</dbReference>
<evidence type="ECO:0000313" key="2">
    <source>
        <dbReference type="EMBL" id="HHI01599.1"/>
    </source>
</evidence>
<name>A0A7C5JXY3_THELI</name>
<dbReference type="Pfam" id="PF05016">
    <property type="entry name" value="ParE_toxin"/>
    <property type="match status" value="1"/>
</dbReference>
<dbReference type="SUPFAM" id="SSF143011">
    <property type="entry name" value="RelE-like"/>
    <property type="match status" value="1"/>
</dbReference>
<dbReference type="Gene3D" id="3.30.2310.20">
    <property type="entry name" value="RelE-like"/>
    <property type="match status" value="1"/>
</dbReference>
<reference evidence="2" key="1">
    <citation type="journal article" date="2020" name="mSystems">
        <title>Genome- and Community-Level Interaction Insights into Carbon Utilization and Element Cycling Functions of Hydrothermarchaeota in Hydrothermal Sediment.</title>
        <authorList>
            <person name="Zhou Z."/>
            <person name="Liu Y."/>
            <person name="Xu W."/>
            <person name="Pan J."/>
            <person name="Luo Z.H."/>
            <person name="Li M."/>
        </authorList>
    </citation>
    <scope>NUCLEOTIDE SEQUENCE [LARGE SCALE GENOMIC DNA]</scope>
    <source>
        <strain evidence="2">HyVt-93</strain>
    </source>
</reference>
<evidence type="ECO:0000256" key="1">
    <source>
        <dbReference type="ARBA" id="ARBA00022649"/>
    </source>
</evidence>
<gene>
    <name evidence="2" type="ORF">ENL40_09170</name>
</gene>
<sequence length="93" mass="11229">MFRVEVHPQVLKLAPKVLKPAHLRKLRDFLNELSENPVPRGYDIKLLVNFDFHGFDAYRLRLGSYRLMYAVNWDEKVVYVVRLEPRERAYKKR</sequence>
<proteinExistence type="predicted"/>
<comment type="caution">
    <text evidence="2">The sequence shown here is derived from an EMBL/GenBank/DDBJ whole genome shotgun (WGS) entry which is preliminary data.</text>
</comment>
<organism evidence="2">
    <name type="scientific">Thermococcus litoralis</name>
    <dbReference type="NCBI Taxonomy" id="2265"/>
    <lineage>
        <taxon>Archaea</taxon>
        <taxon>Methanobacteriati</taxon>
        <taxon>Methanobacteriota</taxon>
        <taxon>Thermococci</taxon>
        <taxon>Thermococcales</taxon>
        <taxon>Thermococcaceae</taxon>
        <taxon>Thermococcus</taxon>
    </lineage>
</organism>
<dbReference type="AlphaFoldDB" id="A0A7C5JXY3"/>
<dbReference type="EMBL" id="DRTU01000373">
    <property type="protein sequence ID" value="HHI01599.1"/>
    <property type="molecule type" value="Genomic_DNA"/>
</dbReference>